<name>A0AAU9UUU3_EUPED</name>
<proteinExistence type="predicted"/>
<keyword evidence="2" id="KW-1185">Reference proteome</keyword>
<evidence type="ECO:0000313" key="2">
    <source>
        <dbReference type="Proteomes" id="UP001153954"/>
    </source>
</evidence>
<comment type="caution">
    <text evidence="1">The sequence shown here is derived from an EMBL/GenBank/DDBJ whole genome shotgun (WGS) entry which is preliminary data.</text>
</comment>
<dbReference type="AlphaFoldDB" id="A0AAU9UUU3"/>
<protein>
    <submittedName>
        <fullName evidence="1">Uncharacterized protein</fullName>
    </submittedName>
</protein>
<dbReference type="Proteomes" id="UP001153954">
    <property type="component" value="Unassembled WGS sequence"/>
</dbReference>
<gene>
    <name evidence="1" type="ORF">EEDITHA_LOCUS17453</name>
</gene>
<accession>A0AAU9UUU3</accession>
<evidence type="ECO:0000313" key="1">
    <source>
        <dbReference type="EMBL" id="CAH2102882.1"/>
    </source>
</evidence>
<reference evidence="1" key="1">
    <citation type="submission" date="2022-03" db="EMBL/GenBank/DDBJ databases">
        <authorList>
            <person name="Tunstrom K."/>
        </authorList>
    </citation>
    <scope>NUCLEOTIDE SEQUENCE</scope>
</reference>
<organism evidence="1 2">
    <name type="scientific">Euphydryas editha</name>
    <name type="common">Edith's checkerspot</name>
    <dbReference type="NCBI Taxonomy" id="104508"/>
    <lineage>
        <taxon>Eukaryota</taxon>
        <taxon>Metazoa</taxon>
        <taxon>Ecdysozoa</taxon>
        <taxon>Arthropoda</taxon>
        <taxon>Hexapoda</taxon>
        <taxon>Insecta</taxon>
        <taxon>Pterygota</taxon>
        <taxon>Neoptera</taxon>
        <taxon>Endopterygota</taxon>
        <taxon>Lepidoptera</taxon>
        <taxon>Glossata</taxon>
        <taxon>Ditrysia</taxon>
        <taxon>Papilionoidea</taxon>
        <taxon>Nymphalidae</taxon>
        <taxon>Nymphalinae</taxon>
        <taxon>Euphydryas</taxon>
    </lineage>
</organism>
<sequence length="145" mass="14807">MKFLMKQYTANRVASLSPSSGLILGSATGGKAASAGGPRTSGVAALMAAPRGRVPDACGAILTQSQHHAKPPRITPPPAPAALPARGCTVAGAGARHPLLSCVHTTRAELRTVLSPTAVSIDRGVAPALRWLTATLASHVQHEKR</sequence>
<dbReference type="EMBL" id="CAKOGL010000025">
    <property type="protein sequence ID" value="CAH2102882.1"/>
    <property type="molecule type" value="Genomic_DNA"/>
</dbReference>